<comment type="similarity">
    <text evidence="2 5">Belongs to the isochorismate synthase family.</text>
</comment>
<keyword evidence="5" id="KW-0479">Metal-binding</keyword>
<dbReference type="GO" id="GO:0009234">
    <property type="term" value="P:menaquinone biosynthetic process"/>
    <property type="evidence" value="ECO:0007669"/>
    <property type="project" value="UniProtKB-UniRule"/>
</dbReference>
<feature type="binding site" evidence="5">
    <location>
        <position position="278"/>
    </location>
    <ligand>
        <name>Mg(2+)</name>
        <dbReference type="ChEBI" id="CHEBI:18420"/>
    </ligand>
</feature>
<dbReference type="EC" id="5.4.4.2" evidence="5"/>
<dbReference type="PANTHER" id="PTHR47253">
    <property type="match status" value="1"/>
</dbReference>
<dbReference type="UniPathway" id="UPA00079"/>
<organism evidence="7 8">
    <name type="scientific">Bisgaardia hudsonensis</name>
    <dbReference type="NCBI Taxonomy" id="109472"/>
    <lineage>
        <taxon>Bacteria</taxon>
        <taxon>Pseudomonadati</taxon>
        <taxon>Pseudomonadota</taxon>
        <taxon>Gammaproteobacteria</taxon>
        <taxon>Pasteurellales</taxon>
        <taxon>Pasteurellaceae</taxon>
        <taxon>Bisgaardia</taxon>
    </lineage>
</organism>
<dbReference type="InterPro" id="IPR034681">
    <property type="entry name" value="MenF"/>
</dbReference>
<evidence type="ECO:0000256" key="4">
    <source>
        <dbReference type="ARBA" id="ARBA00023235"/>
    </source>
</evidence>
<dbReference type="InterPro" id="IPR044250">
    <property type="entry name" value="MenF-like"/>
</dbReference>
<dbReference type="HAMAP" id="MF_01935">
    <property type="entry name" value="MenF"/>
    <property type="match status" value="1"/>
</dbReference>
<feature type="domain" description="Chorismate-utilising enzyme C-terminal" evidence="6">
    <location>
        <begin position="163"/>
        <end position="415"/>
    </location>
</feature>
<comment type="pathway">
    <text evidence="5">Quinol/quinone metabolism; menaquinone biosynthesis.</text>
</comment>
<gene>
    <name evidence="5" type="primary">menF</name>
    <name evidence="7" type="ORF">EV697_10137</name>
</gene>
<sequence>MDTLQQIKRDLISIIKCHRPSRKEKISIFRFQVTGYLELLSWLKAQDLYPQFYLNFRDNDKKLASIGTVLSFSALNEAQQFILSNKVSLVGGMKFNNNVMFFLPRLLLEQTKDSLCIQFVINNEINWLDEKKEILELLDSLTLTKPIQDIKQTIQLQTKKASQQEWESWVEDVLREIKKGILTKVVLSNETNFVTDSPLDDKDFLAKSEKYNKDCYHFLLAENKHCTFLGSSPERLYQRNGQSLVTEAVAGTAVITDNEKQNKQQATWLLNDEKNGYENWLVVKDIKQNLFPHIEEINIQDKEIKRLRQVQHLKRRITARLKCGYLDQICLESIHPTAAVAGVPKKESKSFIQQVETFSREWYAGTLGIMAEDYAEFTVTIRSAFIEDNNIRILAGAGIVEGSVPLLEWEEIERKALGLISLLHKE</sequence>
<dbReference type="AlphaFoldDB" id="A0A4R2N250"/>
<proteinExistence type="inferred from homology"/>
<comment type="caution">
    <text evidence="7">The sequence shown here is derived from an EMBL/GenBank/DDBJ whole genome shotgun (WGS) entry which is preliminary data.</text>
</comment>
<keyword evidence="5" id="KW-0474">Menaquinone biosynthesis</keyword>
<dbReference type="Pfam" id="PF00425">
    <property type="entry name" value="Chorismate_bind"/>
    <property type="match status" value="1"/>
</dbReference>
<comment type="pathway">
    <text evidence="5">Quinol/quinone metabolism; 1,4-dihydroxy-2-naphthoate biosynthesis; 1,4-dihydroxy-2-naphthoate from chorismate: step 1/7.</text>
</comment>
<feature type="active site" description="Proton donor" evidence="5">
    <location>
        <position position="234"/>
    </location>
</feature>
<evidence type="ECO:0000259" key="6">
    <source>
        <dbReference type="Pfam" id="PF00425"/>
    </source>
</evidence>
<feature type="binding site" evidence="5">
    <location>
        <position position="411"/>
    </location>
    <ligand>
        <name>Mg(2+)</name>
        <dbReference type="ChEBI" id="CHEBI:18420"/>
    </ligand>
</feature>
<evidence type="ECO:0000313" key="7">
    <source>
        <dbReference type="EMBL" id="TCP13921.1"/>
    </source>
</evidence>
<dbReference type="GO" id="GO:0000287">
    <property type="term" value="F:magnesium ion binding"/>
    <property type="evidence" value="ECO:0007669"/>
    <property type="project" value="UniProtKB-UniRule"/>
</dbReference>
<evidence type="ECO:0000256" key="5">
    <source>
        <dbReference type="HAMAP-Rule" id="MF_01935"/>
    </source>
</evidence>
<reference evidence="7 8" key="1">
    <citation type="submission" date="2019-03" db="EMBL/GenBank/DDBJ databases">
        <title>Genomic Encyclopedia of Type Strains, Phase IV (KMG-IV): sequencing the most valuable type-strain genomes for metagenomic binning, comparative biology and taxonomic classification.</title>
        <authorList>
            <person name="Goeker M."/>
        </authorList>
    </citation>
    <scope>NUCLEOTIDE SEQUENCE [LARGE SCALE GENOMIC DNA]</scope>
    <source>
        <strain evidence="7 8">DSM 28231</strain>
    </source>
</reference>
<dbReference type="OrthoDB" id="9806579at2"/>
<dbReference type="InterPro" id="IPR015890">
    <property type="entry name" value="Chorismate_C"/>
</dbReference>
<evidence type="ECO:0000256" key="2">
    <source>
        <dbReference type="ARBA" id="ARBA00005297"/>
    </source>
</evidence>
<dbReference type="InterPro" id="IPR004561">
    <property type="entry name" value="IsoChor_synthase"/>
</dbReference>
<evidence type="ECO:0000256" key="1">
    <source>
        <dbReference type="ARBA" id="ARBA00000799"/>
    </source>
</evidence>
<dbReference type="RefSeq" id="WP_132021332.1">
    <property type="nucleotide sequence ID" value="NZ_CP016605.1"/>
</dbReference>
<comment type="function">
    <text evidence="5">Catalyzes the conversion of chorismate to isochorismate.</text>
</comment>
<dbReference type="EMBL" id="SLXI01000001">
    <property type="protein sequence ID" value="TCP13921.1"/>
    <property type="molecule type" value="Genomic_DNA"/>
</dbReference>
<evidence type="ECO:0000313" key="8">
    <source>
        <dbReference type="Proteomes" id="UP000294841"/>
    </source>
</evidence>
<dbReference type="InterPro" id="IPR005801">
    <property type="entry name" value="ADC_synthase"/>
</dbReference>
<keyword evidence="4 5" id="KW-0413">Isomerase</keyword>
<dbReference type="PANTHER" id="PTHR47253:SF4">
    <property type="entry name" value="ISOCHORISMATE SYNTHASE 2, CHLOROPLASTIC"/>
    <property type="match status" value="1"/>
</dbReference>
<dbReference type="SUPFAM" id="SSF56322">
    <property type="entry name" value="ADC synthase"/>
    <property type="match status" value="1"/>
</dbReference>
<dbReference type="GO" id="GO:0008909">
    <property type="term" value="F:isochorismate synthase activity"/>
    <property type="evidence" value="ECO:0007669"/>
    <property type="project" value="UniProtKB-UniRule"/>
</dbReference>
<evidence type="ECO:0000256" key="3">
    <source>
        <dbReference type="ARBA" id="ARBA00022842"/>
    </source>
</evidence>
<dbReference type="NCBIfam" id="TIGR00543">
    <property type="entry name" value="isochor_syn"/>
    <property type="match status" value="1"/>
</dbReference>
<keyword evidence="3 5" id="KW-0460">Magnesium</keyword>
<name>A0A4R2N250_9PAST</name>
<feature type="active site" description="Proton acceptor" evidence="5">
    <location>
        <position position="184"/>
    </location>
</feature>
<comment type="catalytic activity">
    <reaction evidence="1 5">
        <text>chorismate = isochorismate</text>
        <dbReference type="Rhea" id="RHEA:18985"/>
        <dbReference type="ChEBI" id="CHEBI:29748"/>
        <dbReference type="ChEBI" id="CHEBI:29780"/>
        <dbReference type="EC" id="5.4.4.2"/>
    </reaction>
</comment>
<protein>
    <recommendedName>
        <fullName evidence="5">Isochorismate synthase MenF</fullName>
        <ecNumber evidence="5">5.4.4.2</ecNumber>
    </recommendedName>
    <alternativeName>
        <fullName evidence="5">Isochorismate mutase</fullName>
    </alternativeName>
</protein>
<dbReference type="Proteomes" id="UP000294841">
    <property type="component" value="Unassembled WGS sequence"/>
</dbReference>
<keyword evidence="8" id="KW-1185">Reference proteome</keyword>
<comment type="cofactor">
    <cofactor evidence="5">
        <name>Mg(2+)</name>
        <dbReference type="ChEBI" id="CHEBI:18420"/>
    </cofactor>
</comment>
<dbReference type="UniPathway" id="UPA01057">
    <property type="reaction ID" value="UER00163"/>
</dbReference>
<dbReference type="Gene3D" id="3.60.120.10">
    <property type="entry name" value="Anthranilate synthase"/>
    <property type="match status" value="1"/>
</dbReference>
<accession>A0A4R2N250</accession>